<keyword evidence="8" id="KW-0496">Mitochondrion</keyword>
<dbReference type="Proteomes" id="UP001642502">
    <property type="component" value="Unassembled WGS sequence"/>
</dbReference>
<evidence type="ECO:0000313" key="17">
    <source>
        <dbReference type="EMBL" id="CAK7272484.1"/>
    </source>
</evidence>
<feature type="compositionally biased region" description="Polar residues" evidence="13">
    <location>
        <begin position="802"/>
        <end position="820"/>
    </location>
</feature>
<dbReference type="Gene3D" id="3.30.70.270">
    <property type="match status" value="1"/>
</dbReference>
<evidence type="ECO:0000256" key="12">
    <source>
        <dbReference type="PROSITE-ProRule" id="PRU00042"/>
    </source>
</evidence>
<dbReference type="Pfam" id="PF18439">
    <property type="entry name" value="zf_UBZ"/>
    <property type="match status" value="2"/>
</dbReference>
<evidence type="ECO:0000259" key="16">
    <source>
        <dbReference type="PROSITE" id="PS51907"/>
    </source>
</evidence>
<dbReference type="SUPFAM" id="SSF100879">
    <property type="entry name" value="Lesion bypass DNA polymerase (Y-family), little finger domain"/>
    <property type="match status" value="1"/>
</dbReference>
<evidence type="ECO:0000256" key="11">
    <source>
        <dbReference type="ARBA" id="ARBA00044975"/>
    </source>
</evidence>
<dbReference type="InterPro" id="IPR052230">
    <property type="entry name" value="DNA_polymerase_eta"/>
</dbReference>
<reference evidence="17 18" key="1">
    <citation type="submission" date="2024-01" db="EMBL/GenBank/DDBJ databases">
        <authorList>
            <person name="Allen C."/>
            <person name="Tagirdzhanova G."/>
        </authorList>
    </citation>
    <scope>NUCLEOTIDE SEQUENCE [LARGE SCALE GENOMIC DNA]</scope>
    <source>
        <strain evidence="17 18">CBS 119000</strain>
    </source>
</reference>
<evidence type="ECO:0000256" key="9">
    <source>
        <dbReference type="ARBA" id="ARBA00023204"/>
    </source>
</evidence>
<feature type="compositionally biased region" description="Polar residues" evidence="13">
    <location>
        <begin position="590"/>
        <end position="599"/>
    </location>
</feature>
<feature type="domain" description="C2H2-type" evidence="14">
    <location>
        <begin position="718"/>
        <end position="745"/>
    </location>
</feature>
<keyword evidence="10" id="KW-0539">Nucleus</keyword>
<evidence type="ECO:0000256" key="1">
    <source>
        <dbReference type="ARBA" id="ARBA00004123"/>
    </source>
</evidence>
<dbReference type="EMBL" id="CAWUON010000090">
    <property type="protein sequence ID" value="CAK7272484.1"/>
    <property type="molecule type" value="Genomic_DNA"/>
</dbReference>
<dbReference type="InterPro" id="IPR041298">
    <property type="entry name" value="UBZ3"/>
</dbReference>
<dbReference type="InterPro" id="IPR013087">
    <property type="entry name" value="Znf_C2H2_type"/>
</dbReference>
<feature type="domain" description="C2H2-type" evidence="14">
    <location>
        <begin position="825"/>
        <end position="852"/>
    </location>
</feature>
<dbReference type="InterPro" id="IPR043128">
    <property type="entry name" value="Rev_trsase/Diguanyl_cyclase"/>
</dbReference>
<evidence type="ECO:0000256" key="8">
    <source>
        <dbReference type="ARBA" id="ARBA00023128"/>
    </source>
</evidence>
<dbReference type="InterPro" id="IPR017961">
    <property type="entry name" value="DNA_pol_Y-fam_little_finger"/>
</dbReference>
<evidence type="ECO:0000256" key="5">
    <source>
        <dbReference type="ARBA" id="ARBA00022763"/>
    </source>
</evidence>
<dbReference type="PROSITE" id="PS51907">
    <property type="entry name" value="ZF_UBZ3"/>
    <property type="match status" value="1"/>
</dbReference>
<dbReference type="Pfam" id="PF11799">
    <property type="entry name" value="IMS_C"/>
    <property type="match status" value="1"/>
</dbReference>
<dbReference type="Gene3D" id="3.30.1490.100">
    <property type="entry name" value="DNA polymerase, Y-family, little finger domain"/>
    <property type="match status" value="1"/>
</dbReference>
<protein>
    <recommendedName>
        <fullName evidence="11">DNA polymerase eta</fullName>
    </recommendedName>
</protein>
<dbReference type="PANTHER" id="PTHR45873:SF1">
    <property type="entry name" value="DNA POLYMERASE ETA"/>
    <property type="match status" value="1"/>
</dbReference>
<keyword evidence="17" id="KW-0548">Nucleotidyltransferase</keyword>
<feature type="region of interest" description="Disordered" evidence="13">
    <location>
        <begin position="797"/>
        <end position="821"/>
    </location>
</feature>
<feature type="region of interest" description="Disordered" evidence="13">
    <location>
        <begin position="29"/>
        <end position="49"/>
    </location>
</feature>
<dbReference type="PROSITE" id="PS00028">
    <property type="entry name" value="ZINC_FINGER_C2H2_1"/>
    <property type="match status" value="2"/>
</dbReference>
<keyword evidence="6 12" id="KW-0863">Zinc-finger</keyword>
<dbReference type="SMART" id="SM00355">
    <property type="entry name" value="ZnF_C2H2"/>
    <property type="match status" value="2"/>
</dbReference>
<evidence type="ECO:0000256" key="10">
    <source>
        <dbReference type="ARBA" id="ARBA00023242"/>
    </source>
</evidence>
<proteinExistence type="predicted"/>
<feature type="compositionally biased region" description="Polar residues" evidence="13">
    <location>
        <begin position="470"/>
        <end position="488"/>
    </location>
</feature>
<evidence type="ECO:0000256" key="6">
    <source>
        <dbReference type="ARBA" id="ARBA00022771"/>
    </source>
</evidence>
<dbReference type="PIRSF" id="PIRSF036603">
    <property type="entry name" value="DPol_eta"/>
    <property type="match status" value="1"/>
</dbReference>
<keyword evidence="18" id="KW-1185">Reference proteome</keyword>
<comment type="subcellular location">
    <subcellularLocation>
        <location evidence="2">Mitochondrion</location>
    </subcellularLocation>
    <subcellularLocation>
        <location evidence="1">Nucleus</location>
    </subcellularLocation>
</comment>
<feature type="region of interest" description="Disordered" evidence="13">
    <location>
        <begin position="465"/>
        <end position="493"/>
    </location>
</feature>
<organism evidence="17 18">
    <name type="scientific">Sporothrix epigloea</name>
    <dbReference type="NCBI Taxonomy" id="1892477"/>
    <lineage>
        <taxon>Eukaryota</taxon>
        <taxon>Fungi</taxon>
        <taxon>Dikarya</taxon>
        <taxon>Ascomycota</taxon>
        <taxon>Pezizomycotina</taxon>
        <taxon>Sordariomycetes</taxon>
        <taxon>Sordariomycetidae</taxon>
        <taxon>Ophiostomatales</taxon>
        <taxon>Ophiostomataceae</taxon>
        <taxon>Sporothrix</taxon>
    </lineage>
</organism>
<dbReference type="Gene3D" id="3.40.1170.60">
    <property type="match status" value="1"/>
</dbReference>
<keyword evidence="4" id="KW-0479">Metal-binding</keyword>
<comment type="caution">
    <text evidence="17">The sequence shown here is derived from an EMBL/GenBank/DDBJ whole genome shotgun (WGS) entry which is preliminary data.</text>
</comment>
<evidence type="ECO:0000313" key="18">
    <source>
        <dbReference type="Proteomes" id="UP001642502"/>
    </source>
</evidence>
<evidence type="ECO:0000256" key="7">
    <source>
        <dbReference type="ARBA" id="ARBA00022833"/>
    </source>
</evidence>
<keyword evidence="3 17" id="KW-0808">Transferase</keyword>
<keyword evidence="5" id="KW-0227">DNA damage</keyword>
<keyword evidence="9" id="KW-0234">DNA repair</keyword>
<name>A0ABP0DW10_9PEZI</name>
<feature type="domain" description="UBZ3-type" evidence="16">
    <location>
        <begin position="820"/>
        <end position="855"/>
    </location>
</feature>
<dbReference type="Gene3D" id="1.10.150.20">
    <property type="entry name" value="5' to 3' exonuclease, C-terminal subdomain"/>
    <property type="match status" value="1"/>
</dbReference>
<feature type="compositionally biased region" description="Basic and acidic residues" evidence="13">
    <location>
        <begin position="600"/>
        <end position="616"/>
    </location>
</feature>
<evidence type="ECO:0000256" key="3">
    <source>
        <dbReference type="ARBA" id="ARBA00022679"/>
    </source>
</evidence>
<feature type="region of interest" description="Disordered" evidence="13">
    <location>
        <begin position="590"/>
        <end position="621"/>
    </location>
</feature>
<evidence type="ECO:0000256" key="13">
    <source>
        <dbReference type="SAM" id="MobiDB-lite"/>
    </source>
</evidence>
<dbReference type="PROSITE" id="PS50157">
    <property type="entry name" value="ZINC_FINGER_C2H2_2"/>
    <property type="match status" value="2"/>
</dbReference>
<feature type="domain" description="UmuC" evidence="15">
    <location>
        <begin position="79"/>
        <end position="349"/>
    </location>
</feature>
<dbReference type="InterPro" id="IPR036775">
    <property type="entry name" value="DNA_pol_Y-fam_lit_finger_sf"/>
</dbReference>
<evidence type="ECO:0000259" key="15">
    <source>
        <dbReference type="PROSITE" id="PS50173"/>
    </source>
</evidence>
<keyword evidence="7" id="KW-0862">Zinc</keyword>
<evidence type="ECO:0000259" key="14">
    <source>
        <dbReference type="PROSITE" id="PS50157"/>
    </source>
</evidence>
<dbReference type="Pfam" id="PF00817">
    <property type="entry name" value="IMS"/>
    <property type="match status" value="1"/>
</dbReference>
<dbReference type="Pfam" id="PF21704">
    <property type="entry name" value="POLH-Rev1_HhH"/>
    <property type="match status" value="1"/>
</dbReference>
<dbReference type="InterPro" id="IPR001126">
    <property type="entry name" value="UmuC"/>
</dbReference>
<dbReference type="InterPro" id="IPR043502">
    <property type="entry name" value="DNA/RNA_pol_sf"/>
</dbReference>
<feature type="region of interest" description="Disordered" evidence="13">
    <location>
        <begin position="641"/>
        <end position="663"/>
    </location>
</feature>
<dbReference type="PROSITE" id="PS50173">
    <property type="entry name" value="UMUC"/>
    <property type="match status" value="1"/>
</dbReference>
<evidence type="ECO:0000256" key="4">
    <source>
        <dbReference type="ARBA" id="ARBA00022723"/>
    </source>
</evidence>
<evidence type="ECO:0000256" key="2">
    <source>
        <dbReference type="ARBA" id="ARBA00004173"/>
    </source>
</evidence>
<dbReference type="SUPFAM" id="SSF56672">
    <property type="entry name" value="DNA/RNA polymerases"/>
    <property type="match status" value="1"/>
</dbReference>
<accession>A0ABP0DW10</accession>
<dbReference type="GO" id="GO:0003887">
    <property type="term" value="F:DNA-directed DNA polymerase activity"/>
    <property type="evidence" value="ECO:0007669"/>
    <property type="project" value="UniProtKB-EC"/>
</dbReference>
<sequence length="855" mass="93760">MAPTGQSLAASTHPDDMVFDPSLHGIGPDFSPATELAQPPADQGHVKGASGIEASPSRFTYRHLADLAAASPTCPLRVITHIDLDAYYAQCEMRRLGTADDTPLVVQQWRNIIAVNYPARAYGINRMILAAEAKRLCPHLVLQHVPTWKEGEGQWAYHTDAHNSMAHHKVSLEPYRIRSREILATIVESLPPTCAVEKAGIDEVFVDLSAYVHDVLVNKLYPDLLAGYREKHSEEPATLLPRPPLAEADLDWAAAGSNLIDAQEPAEGDHPIDWDDIVMLEGARIVRAVRQNLYDQLQFRCSAGIAANKMLSKLGSSQHKPDKQTVVRPRAIASFLNGLSSVTKLRGLGGKMGARVVKTFDTSSLAELRTLSLPQMQAKLDDQEAGHQIYNMVRGVDHSEVTARTEIKSIISAKSFQPPLTNADQARRWLRVYAAEIKCRLLDEKLSQALLAAVTVGTETINAVPDEMETTASGTGSPATRSPGKSLSRQQQRRLPQTIRLHYGVGAGNGSGYGHHWRSRQMRIPYDGTPLDEDKLMRMGTQLLEQAQNAGEMWPCAHLAITVDGFEERVKGNKSIKLFFKKANATSSVPTACSSLSTTSEKEAGDSEQGFDKDDTVQDDNDSCEIKIGHRVNRSEMRLTKRRKTDMVSAEEQPMPSRQPKTATTALASNVRQNTISANIKWKSAATVPGGVSQFLSAFKDGRESNDGDKPDKIRVPFSCRRCSESFADAIQLQEHEDWHVARSWQTSEEKVGAPKITMLPKVDRVTTASTPHGQFVPTHGKRATSAVAARPISSFFRHQARSQTKNAGNASSTGTSKSDACSKLACSRCGDVFDQADGLQVHQDWHLAKDLENG</sequence>
<dbReference type="PANTHER" id="PTHR45873">
    <property type="entry name" value="DNA POLYMERASE ETA"/>
    <property type="match status" value="1"/>
</dbReference>
<gene>
    <name evidence="17" type="primary">eso1</name>
    <name evidence="17" type="ORF">SEPCBS119000_005149</name>
</gene>